<sequence length="191" mass="19520">MRAAGIAAGACFALALAGFGAALEGYGQRLHPVALLGATGLPRATPFNLLAFVVPGLLAAFVTMRRRGALPASSLLSARLGWTLALLSALAFAAQGLLPLDPVEPDAGRGRLHGVAWGLWAIAFAAAALALSVAGLAARRPRAAACHFAAGVLVFALAWLLGDAVPVALAQRAAFASWFAWLAWAGWGMSR</sequence>
<organism evidence="2 3">
    <name type="scientific">Luteimonas terricola</name>
    <dbReference type="NCBI Taxonomy" id="645597"/>
    <lineage>
        <taxon>Bacteria</taxon>
        <taxon>Pseudomonadati</taxon>
        <taxon>Pseudomonadota</taxon>
        <taxon>Gammaproteobacteria</taxon>
        <taxon>Lysobacterales</taxon>
        <taxon>Lysobacteraceae</taxon>
        <taxon>Luteimonas</taxon>
    </lineage>
</organism>
<keyword evidence="1" id="KW-0812">Transmembrane</keyword>
<accession>A0ABQ2EGN1</accession>
<keyword evidence="1" id="KW-1133">Transmembrane helix</keyword>
<comment type="caution">
    <text evidence="2">The sequence shown here is derived from an EMBL/GenBank/DDBJ whole genome shotgun (WGS) entry which is preliminary data.</text>
</comment>
<evidence type="ECO:0000256" key="1">
    <source>
        <dbReference type="SAM" id="Phobius"/>
    </source>
</evidence>
<protein>
    <submittedName>
        <fullName evidence="2">Membrane protein</fullName>
    </submittedName>
</protein>
<feature type="transmembrane region" description="Helical" evidence="1">
    <location>
        <begin position="117"/>
        <end position="137"/>
    </location>
</feature>
<feature type="transmembrane region" description="Helical" evidence="1">
    <location>
        <begin position="46"/>
        <end position="64"/>
    </location>
</feature>
<name>A0ABQ2EGN1_9GAMM</name>
<reference evidence="3" key="1">
    <citation type="journal article" date="2019" name="Int. J. Syst. Evol. Microbiol.">
        <title>The Global Catalogue of Microorganisms (GCM) 10K type strain sequencing project: providing services to taxonomists for standard genome sequencing and annotation.</title>
        <authorList>
            <consortium name="The Broad Institute Genomics Platform"/>
            <consortium name="The Broad Institute Genome Sequencing Center for Infectious Disease"/>
            <person name="Wu L."/>
            <person name="Ma J."/>
        </authorList>
    </citation>
    <scope>NUCLEOTIDE SEQUENCE [LARGE SCALE GENOMIC DNA]</scope>
    <source>
        <strain evidence="3">CGMCC 1.8985</strain>
    </source>
</reference>
<keyword evidence="1" id="KW-0472">Membrane</keyword>
<dbReference type="RefSeq" id="WP_229659135.1">
    <property type="nucleotide sequence ID" value="NZ_BMME01000001.1"/>
</dbReference>
<feature type="transmembrane region" description="Helical" evidence="1">
    <location>
        <begin position="144"/>
        <end position="162"/>
    </location>
</feature>
<proteinExistence type="predicted"/>
<dbReference type="Proteomes" id="UP000599009">
    <property type="component" value="Unassembled WGS sequence"/>
</dbReference>
<evidence type="ECO:0000313" key="2">
    <source>
        <dbReference type="EMBL" id="GGK07358.1"/>
    </source>
</evidence>
<gene>
    <name evidence="2" type="ORF">GCM10011394_15720</name>
</gene>
<dbReference type="EMBL" id="BMME01000001">
    <property type="protein sequence ID" value="GGK07358.1"/>
    <property type="molecule type" value="Genomic_DNA"/>
</dbReference>
<feature type="transmembrane region" description="Helical" evidence="1">
    <location>
        <begin position="76"/>
        <end position="97"/>
    </location>
</feature>
<evidence type="ECO:0000313" key="3">
    <source>
        <dbReference type="Proteomes" id="UP000599009"/>
    </source>
</evidence>
<keyword evidence="3" id="KW-1185">Reference proteome</keyword>